<proteinExistence type="predicted"/>
<reference evidence="1 2" key="1">
    <citation type="submission" date="2020-04" db="EMBL/GenBank/DDBJ databases">
        <title>Vibrio sp. SM6, a novel species isolated from seawater.</title>
        <authorList>
            <person name="Wang X."/>
        </authorList>
    </citation>
    <scope>NUCLEOTIDE SEQUENCE [LARGE SCALE GENOMIC DNA]</scope>
    <source>
        <strain evidence="1 2">SM6</strain>
    </source>
</reference>
<comment type="caution">
    <text evidence="1">The sequence shown here is derived from an EMBL/GenBank/DDBJ whole genome shotgun (WGS) entry which is preliminary data.</text>
</comment>
<dbReference type="AlphaFoldDB" id="A0A7X8TNJ1"/>
<protein>
    <submittedName>
        <fullName evidence="1">Restriction endonuclease subunit S</fullName>
    </submittedName>
</protein>
<dbReference type="GO" id="GO:0004519">
    <property type="term" value="F:endonuclease activity"/>
    <property type="evidence" value="ECO:0007669"/>
    <property type="project" value="UniProtKB-KW"/>
</dbReference>
<name>A0A7X8TNJ1_9VIBR</name>
<keyword evidence="2" id="KW-1185">Reference proteome</keyword>
<dbReference type="RefSeq" id="WP_168834855.1">
    <property type="nucleotide sequence ID" value="NZ_JABAIK010000002.1"/>
</dbReference>
<keyword evidence="1" id="KW-0540">Nuclease</keyword>
<keyword evidence="1" id="KW-0378">Hydrolase</keyword>
<dbReference type="EMBL" id="JABAIK010000002">
    <property type="protein sequence ID" value="NLS11747.1"/>
    <property type="molecule type" value="Genomic_DNA"/>
</dbReference>
<evidence type="ECO:0000313" key="1">
    <source>
        <dbReference type="EMBL" id="NLS11747.1"/>
    </source>
</evidence>
<dbReference type="Proteomes" id="UP000535589">
    <property type="component" value="Unassembled WGS sequence"/>
</dbReference>
<gene>
    <name evidence="1" type="ORF">HGP28_02440</name>
</gene>
<sequence length="66" mass="7600">MKEFEQELEAMAQELTQEPEVALPSLEEQKAIAAELRRLEEEGKLTPEILEHYFGKFSEKGTTPIH</sequence>
<accession>A0A7X8TNJ1</accession>
<evidence type="ECO:0000313" key="2">
    <source>
        <dbReference type="Proteomes" id="UP000535589"/>
    </source>
</evidence>
<keyword evidence="1" id="KW-0255">Endonuclease</keyword>
<organism evidence="1 2">
    <name type="scientific">Vibrio agarilyticus</name>
    <dbReference type="NCBI Taxonomy" id="2726741"/>
    <lineage>
        <taxon>Bacteria</taxon>
        <taxon>Pseudomonadati</taxon>
        <taxon>Pseudomonadota</taxon>
        <taxon>Gammaproteobacteria</taxon>
        <taxon>Vibrionales</taxon>
        <taxon>Vibrionaceae</taxon>
        <taxon>Vibrio</taxon>
    </lineage>
</organism>